<name>A0A194PG90_PAPXU</name>
<reference evidence="3 4" key="1">
    <citation type="journal article" date="2015" name="Nat. Commun.">
        <title>Outbred genome sequencing and CRISPR/Cas9 gene editing in butterflies.</title>
        <authorList>
            <person name="Li X."/>
            <person name="Fan D."/>
            <person name="Zhang W."/>
            <person name="Liu G."/>
            <person name="Zhang L."/>
            <person name="Zhao L."/>
            <person name="Fang X."/>
            <person name="Chen L."/>
            <person name="Dong Y."/>
            <person name="Chen Y."/>
            <person name="Ding Y."/>
            <person name="Zhao R."/>
            <person name="Feng M."/>
            <person name="Zhu Y."/>
            <person name="Feng Y."/>
            <person name="Jiang X."/>
            <person name="Zhu D."/>
            <person name="Xiang H."/>
            <person name="Feng X."/>
            <person name="Li S."/>
            <person name="Wang J."/>
            <person name="Zhang G."/>
            <person name="Kronforst M.R."/>
            <person name="Wang W."/>
        </authorList>
    </citation>
    <scope>NUCLEOTIDE SEQUENCE [LARGE SCALE GENOMIC DNA]</scope>
    <source>
        <strain evidence="3">Ya'a_city_454_Px</strain>
        <tissue evidence="3">Whole body</tissue>
    </source>
</reference>
<feature type="compositionally biased region" description="Basic and acidic residues" evidence="1">
    <location>
        <begin position="282"/>
        <end position="298"/>
    </location>
</feature>
<feature type="compositionally biased region" description="Basic and acidic residues" evidence="1">
    <location>
        <begin position="158"/>
        <end position="170"/>
    </location>
</feature>
<keyword evidence="2" id="KW-1133">Transmembrane helix</keyword>
<sequence>MELLSQVSNVQFLYPVAAVAVVLVCAALVFIFGFHSAEQPQFDKLPLVLDDRKSSNKKRKIKEKKSSPNRTADEVKTKTETAKKSPAKEKKEEKPEKQKEPEKPKPKEKAPEPKPVKKEANDVKKGKKKPLVEAEKPADFDEGVWEEVPKKSDKKKVKGPEEKDKKDSPTKKNKKKAKDADVEAARPADESAEEPTKVIVTIETPLDEESSRALQAQVEEFQRVLKEAERRDQAALGNLEEDDAGDEELPEVKDLRSNKKKENKEKQIKKKAVESAAAKSTPKGDEKDASDSSEKQDDNQNVPVFDELGDTWTDAKVSKKSKKKARKE</sequence>
<dbReference type="EMBL" id="KQ459606">
    <property type="protein sequence ID" value="KPI91719.1"/>
    <property type="molecule type" value="Genomic_DNA"/>
</dbReference>
<gene>
    <name evidence="3" type="ORF">RR46_15223</name>
</gene>
<evidence type="ECO:0000256" key="2">
    <source>
        <dbReference type="SAM" id="Phobius"/>
    </source>
</evidence>
<proteinExistence type="predicted"/>
<feature type="compositionally biased region" description="Basic residues" evidence="1">
    <location>
        <begin position="318"/>
        <end position="328"/>
    </location>
</feature>
<dbReference type="AlphaFoldDB" id="A0A194PG90"/>
<organism evidence="3 4">
    <name type="scientific">Papilio xuthus</name>
    <name type="common">Asian swallowtail butterfly</name>
    <dbReference type="NCBI Taxonomy" id="66420"/>
    <lineage>
        <taxon>Eukaryota</taxon>
        <taxon>Metazoa</taxon>
        <taxon>Ecdysozoa</taxon>
        <taxon>Arthropoda</taxon>
        <taxon>Hexapoda</taxon>
        <taxon>Insecta</taxon>
        <taxon>Pterygota</taxon>
        <taxon>Neoptera</taxon>
        <taxon>Endopterygota</taxon>
        <taxon>Lepidoptera</taxon>
        <taxon>Glossata</taxon>
        <taxon>Ditrysia</taxon>
        <taxon>Papilionoidea</taxon>
        <taxon>Papilionidae</taxon>
        <taxon>Papilioninae</taxon>
        <taxon>Papilio</taxon>
    </lineage>
</organism>
<protein>
    <submittedName>
        <fullName evidence="3">Uncharacterized protein</fullName>
    </submittedName>
</protein>
<feature type="compositionally biased region" description="Acidic residues" evidence="1">
    <location>
        <begin position="239"/>
        <end position="249"/>
    </location>
</feature>
<feature type="compositionally biased region" description="Basic and acidic residues" evidence="1">
    <location>
        <begin position="178"/>
        <end position="189"/>
    </location>
</feature>
<feature type="region of interest" description="Disordered" evidence="1">
    <location>
        <begin position="49"/>
        <end position="214"/>
    </location>
</feature>
<evidence type="ECO:0000313" key="3">
    <source>
        <dbReference type="EMBL" id="KPI91719.1"/>
    </source>
</evidence>
<evidence type="ECO:0000313" key="4">
    <source>
        <dbReference type="Proteomes" id="UP000053268"/>
    </source>
</evidence>
<dbReference type="Proteomes" id="UP000053268">
    <property type="component" value="Unassembled WGS sequence"/>
</dbReference>
<accession>A0A194PG90</accession>
<evidence type="ECO:0000256" key="1">
    <source>
        <dbReference type="SAM" id="MobiDB-lite"/>
    </source>
</evidence>
<dbReference type="STRING" id="66420.A0A194PG90"/>
<keyword evidence="2" id="KW-0812">Transmembrane</keyword>
<feature type="region of interest" description="Disordered" evidence="1">
    <location>
        <begin position="234"/>
        <end position="328"/>
    </location>
</feature>
<keyword evidence="4" id="KW-1185">Reference proteome</keyword>
<keyword evidence="2" id="KW-0472">Membrane</keyword>
<feature type="transmembrane region" description="Helical" evidence="2">
    <location>
        <begin position="12"/>
        <end position="34"/>
    </location>
</feature>
<feature type="compositionally biased region" description="Basic and acidic residues" evidence="1">
    <location>
        <begin position="71"/>
        <end position="139"/>
    </location>
</feature>
<feature type="compositionally biased region" description="Basic and acidic residues" evidence="1">
    <location>
        <begin position="250"/>
        <end position="266"/>
    </location>
</feature>